<dbReference type="SUPFAM" id="SSF56349">
    <property type="entry name" value="DNA breaking-rejoining enzymes"/>
    <property type="match status" value="1"/>
</dbReference>
<evidence type="ECO:0000256" key="1">
    <source>
        <dbReference type="ARBA" id="ARBA00023172"/>
    </source>
</evidence>
<proteinExistence type="predicted"/>
<dbReference type="GO" id="GO:0003677">
    <property type="term" value="F:DNA binding"/>
    <property type="evidence" value="ECO:0007669"/>
    <property type="project" value="InterPro"/>
</dbReference>
<evidence type="ECO:0000313" key="4">
    <source>
        <dbReference type="Proteomes" id="UP000182110"/>
    </source>
</evidence>
<accession>A0AAN2PC01</accession>
<evidence type="ECO:0000259" key="2">
    <source>
        <dbReference type="PROSITE" id="PS51898"/>
    </source>
</evidence>
<evidence type="ECO:0000313" key="3">
    <source>
        <dbReference type="EMBL" id="CEG25017.1"/>
    </source>
</evidence>
<keyword evidence="1" id="KW-0233">DNA recombination</keyword>
<dbReference type="RefSeq" id="WP_237766672.1">
    <property type="nucleotide sequence ID" value="NZ_CCXW01000004.1"/>
</dbReference>
<dbReference type="InterPro" id="IPR050090">
    <property type="entry name" value="Tyrosine_recombinase_XerCD"/>
</dbReference>
<keyword evidence="4" id="KW-1185">Reference proteome</keyword>
<dbReference type="PANTHER" id="PTHR30349">
    <property type="entry name" value="PHAGE INTEGRASE-RELATED"/>
    <property type="match status" value="1"/>
</dbReference>
<comment type="caution">
    <text evidence="3">The sequence shown here is derived from an EMBL/GenBank/DDBJ whole genome shotgun (WGS) entry which is preliminary data.</text>
</comment>
<dbReference type="GO" id="GO:0015074">
    <property type="term" value="P:DNA integration"/>
    <property type="evidence" value="ECO:0007669"/>
    <property type="project" value="InterPro"/>
</dbReference>
<dbReference type="PANTHER" id="PTHR30349:SF64">
    <property type="entry name" value="PROPHAGE INTEGRASE INTD-RELATED"/>
    <property type="match status" value="1"/>
</dbReference>
<dbReference type="Pfam" id="PF00589">
    <property type="entry name" value="Phage_integrase"/>
    <property type="match status" value="1"/>
</dbReference>
<dbReference type="PROSITE" id="PS51898">
    <property type="entry name" value="TYR_RECOMBINASE"/>
    <property type="match status" value="1"/>
</dbReference>
<sequence>MSKFVSVNKTTDNGHLLKYIGELSSYDQKEFKEDGSFIINNIENPYFLNENDWKLDIFCTISNFRDEYARVIETSTCRNLSFSFMCSSLSTEVKYIFYKKIFNDEWRLNTAFGHQSTCLRRFTDFINKTYPKVESLLELDPIKTNIKWINYLQSIGIRTHKINTNKDNGFTYETKTQTAAFFNLILKALITYLDDRIEWEKDRWDMRNLYRDFGIPYNESKANYYIYFSSIENPYLKDGFKRYTKQRLLSGHNFTTAAAQLYSRYIPGFINLITSLESDWNDFHKLNRNHILQYIEYLNNYTKNITHKRANPEKYKKEALNCVSKFLRDSQMYEYDFAPKKSVSSLIYPEDKPTERKKAYDQVDYIPEFVLEQLFNNISDLHPDVQPITWIAFKTGLRISDTLGLTHDCLVKLNDKYQIVTDIEKTYVKGHSIPIDDHLANIIAVLIDRSKQKSNNDNNPKRYIFVRYVGARKGKPYYQHWVAEQLNALAVKVNIVDESGKLFHFTNHQFRHTYAIKMLNSGTDILTVQELMAHASPEMTMRYARLLDGTKREAFENAINQGVFSFDLDGTMFNAKESEEVPEDVLEWLWRDHKLTAIDNPYGSCRARLDGDCPYAEEPPCLTCNGGSPCKDLAVGLSEMDIAKYDIHIESTKRMISVAKEYGRDEIAQKNKKNLDRLLNIYNTIKSGNIVFGRLDRVKRKQGVSNA</sequence>
<dbReference type="Gene3D" id="1.10.443.10">
    <property type="entry name" value="Intergrase catalytic core"/>
    <property type="match status" value="1"/>
</dbReference>
<dbReference type="InterPro" id="IPR011010">
    <property type="entry name" value="DNA_brk_join_enz"/>
</dbReference>
<dbReference type="InterPro" id="IPR013762">
    <property type="entry name" value="Integrase-like_cat_sf"/>
</dbReference>
<dbReference type="AlphaFoldDB" id="A0AAN2PC01"/>
<organism evidence="3 4">
    <name type="scientific">Peribacillus simplex</name>
    <dbReference type="NCBI Taxonomy" id="1478"/>
    <lineage>
        <taxon>Bacteria</taxon>
        <taxon>Bacillati</taxon>
        <taxon>Bacillota</taxon>
        <taxon>Bacilli</taxon>
        <taxon>Bacillales</taxon>
        <taxon>Bacillaceae</taxon>
        <taxon>Peribacillus</taxon>
    </lineage>
</organism>
<protein>
    <submittedName>
        <fullName evidence="3">Tn554-related, transposase B</fullName>
    </submittedName>
</protein>
<dbReference type="Proteomes" id="UP000182110">
    <property type="component" value="Unassembled WGS sequence"/>
</dbReference>
<dbReference type="EMBL" id="CCXW01000004">
    <property type="protein sequence ID" value="CEG25017.1"/>
    <property type="molecule type" value="Genomic_DNA"/>
</dbReference>
<feature type="domain" description="Tyr recombinase" evidence="2">
    <location>
        <begin position="361"/>
        <end position="556"/>
    </location>
</feature>
<dbReference type="InterPro" id="IPR002104">
    <property type="entry name" value="Integrase_catalytic"/>
</dbReference>
<dbReference type="GO" id="GO:0006310">
    <property type="term" value="P:DNA recombination"/>
    <property type="evidence" value="ECO:0007669"/>
    <property type="project" value="UniProtKB-KW"/>
</dbReference>
<gene>
    <name evidence="3" type="ORF">BN1180_05862</name>
</gene>
<name>A0AAN2PC01_9BACI</name>
<reference evidence="3 4" key="1">
    <citation type="journal article" date="2014" name="Genome Announc.">
        <title>Genome Sequence of Bacillus simplex Strain P558, Isolated from a Human Fecal Sample.</title>
        <authorList>
            <person name="Croce O."/>
            <person name="Hugon P."/>
            <person name="Lagier J.C."/>
            <person name="Bibi F."/>
            <person name="Robert C."/>
            <person name="Azhar E.I."/>
            <person name="Raoult D."/>
            <person name="Fournier P.E."/>
        </authorList>
    </citation>
    <scope>NUCLEOTIDE SEQUENCE [LARGE SCALE GENOMIC DNA]</scope>
    <source>
        <strain evidence="3 4">P558</strain>
    </source>
</reference>